<name>A0A1R1PFB9_ZANCU</name>
<feature type="non-terminal residue" evidence="3">
    <location>
        <position position="21"/>
    </location>
</feature>
<dbReference type="GO" id="GO:0006516">
    <property type="term" value="P:glycoprotein catabolic process"/>
    <property type="evidence" value="ECO:0007669"/>
    <property type="project" value="InterPro"/>
</dbReference>
<dbReference type="GO" id="GO:0005737">
    <property type="term" value="C:cytoplasm"/>
    <property type="evidence" value="ECO:0007669"/>
    <property type="project" value="InterPro"/>
</dbReference>
<organism evidence="3 4">
    <name type="scientific">Zancudomyces culisetae</name>
    <name type="common">Gut fungus</name>
    <name type="synonym">Smittium culisetae</name>
    <dbReference type="NCBI Taxonomy" id="1213189"/>
    <lineage>
        <taxon>Eukaryota</taxon>
        <taxon>Fungi</taxon>
        <taxon>Fungi incertae sedis</taxon>
        <taxon>Zoopagomycota</taxon>
        <taxon>Kickxellomycotina</taxon>
        <taxon>Harpellomycetes</taxon>
        <taxon>Harpellales</taxon>
        <taxon>Legeriomycetaceae</taxon>
        <taxon>Zancudomyces</taxon>
    </lineage>
</organism>
<evidence type="ECO:0000256" key="1">
    <source>
        <dbReference type="SAM" id="MobiDB-lite"/>
    </source>
</evidence>
<dbReference type="Proteomes" id="UP000188320">
    <property type="component" value="Unassembled WGS sequence"/>
</dbReference>
<evidence type="ECO:0000259" key="2">
    <source>
        <dbReference type="PROSITE" id="PS51398"/>
    </source>
</evidence>
<evidence type="ECO:0000313" key="3">
    <source>
        <dbReference type="EMBL" id="OMH79646.1"/>
    </source>
</evidence>
<feature type="compositionally biased region" description="Polar residues" evidence="1">
    <location>
        <begin position="1"/>
        <end position="15"/>
    </location>
</feature>
<sequence length="21" mass="2451">MYTHQYNVNENTYSSEVKEGG</sequence>
<comment type="caution">
    <text evidence="3">The sequence shown here is derived from an EMBL/GenBank/DDBJ whole genome shotgun (WGS) entry which is preliminary data.</text>
</comment>
<accession>A0A1R1PFB9</accession>
<keyword evidence="4" id="KW-1185">Reference proteome</keyword>
<dbReference type="InterPro" id="IPR006588">
    <property type="entry name" value="Peptide_N_glycanase_PAW_dom"/>
</dbReference>
<evidence type="ECO:0000313" key="4">
    <source>
        <dbReference type="Proteomes" id="UP000188320"/>
    </source>
</evidence>
<dbReference type="PROSITE" id="PS51398">
    <property type="entry name" value="PAW"/>
    <property type="match status" value="1"/>
</dbReference>
<proteinExistence type="predicted"/>
<gene>
    <name evidence="3" type="ORF">AX774_g6927</name>
</gene>
<feature type="region of interest" description="Disordered" evidence="1">
    <location>
        <begin position="1"/>
        <end position="21"/>
    </location>
</feature>
<feature type="domain" description="PAW" evidence="2">
    <location>
        <begin position="1"/>
        <end position="21"/>
    </location>
</feature>
<protein>
    <recommendedName>
        <fullName evidence="2">PAW domain-containing protein</fullName>
    </recommendedName>
</protein>
<dbReference type="AlphaFoldDB" id="A0A1R1PFB9"/>
<reference evidence="4" key="1">
    <citation type="submission" date="2017-01" db="EMBL/GenBank/DDBJ databases">
        <authorList>
            <person name="Wang Y."/>
            <person name="White M."/>
            <person name="Kvist S."/>
            <person name="Moncalvo J.-M."/>
        </authorList>
    </citation>
    <scope>NUCLEOTIDE SEQUENCE [LARGE SCALE GENOMIC DNA]</scope>
    <source>
        <strain evidence="4">COL-18-3</strain>
    </source>
</reference>
<dbReference type="EMBL" id="LSSK01001473">
    <property type="protein sequence ID" value="OMH79646.1"/>
    <property type="molecule type" value="Genomic_DNA"/>
</dbReference>